<dbReference type="RefSeq" id="WP_046138654.1">
    <property type="nucleotide sequence ID" value="NZ_LANJ01000011.1"/>
</dbReference>
<protein>
    <recommendedName>
        <fullName evidence="1">N-acetyltransferase domain-containing protein</fullName>
    </recommendedName>
</protein>
<dbReference type="Gene3D" id="3.40.630.30">
    <property type="match status" value="1"/>
</dbReference>
<dbReference type="GO" id="GO:0016747">
    <property type="term" value="F:acyltransferase activity, transferring groups other than amino-acyl groups"/>
    <property type="evidence" value="ECO:0007669"/>
    <property type="project" value="InterPro"/>
</dbReference>
<dbReference type="InterPro" id="IPR016181">
    <property type="entry name" value="Acyl_CoA_acyltransferase"/>
</dbReference>
<gene>
    <name evidence="2" type="ORF">WH87_04340</name>
</gene>
<dbReference type="OrthoDB" id="9809751at2"/>
<dbReference type="PATRIC" id="fig|1293439.3.peg.426"/>
<dbReference type="EMBL" id="LANJ01000011">
    <property type="protein sequence ID" value="KKC39878.1"/>
    <property type="molecule type" value="Genomic_DNA"/>
</dbReference>
<dbReference type="SUPFAM" id="SSF55729">
    <property type="entry name" value="Acyl-CoA N-acyltransferases (Nat)"/>
    <property type="match status" value="1"/>
</dbReference>
<keyword evidence="3" id="KW-1185">Reference proteome</keyword>
<dbReference type="AlphaFoldDB" id="A0A0F5QGN9"/>
<accession>A0A0F5QGN9</accession>
<dbReference type="Pfam" id="PF00583">
    <property type="entry name" value="Acetyltransf_1"/>
    <property type="match status" value="1"/>
</dbReference>
<evidence type="ECO:0000313" key="2">
    <source>
        <dbReference type="EMBL" id="KKC39878.1"/>
    </source>
</evidence>
<evidence type="ECO:0000259" key="1">
    <source>
        <dbReference type="PROSITE" id="PS51186"/>
    </source>
</evidence>
<reference evidence="2 3" key="1">
    <citation type="submission" date="2015-03" db="EMBL/GenBank/DDBJ databases">
        <authorList>
            <person name="Lepp D."/>
            <person name="Hassan Y.I."/>
            <person name="Li X.-Z."/>
            <person name="Zhou T."/>
        </authorList>
    </citation>
    <scope>NUCLEOTIDE SEQUENCE [LARGE SCALE GENOMIC DNA]</scope>
    <source>
        <strain evidence="2 3">E84</strain>
    </source>
</reference>
<organism evidence="2 3">
    <name type="scientific">Devosia epidermidihirudinis</name>
    <dbReference type="NCBI Taxonomy" id="1293439"/>
    <lineage>
        <taxon>Bacteria</taxon>
        <taxon>Pseudomonadati</taxon>
        <taxon>Pseudomonadota</taxon>
        <taxon>Alphaproteobacteria</taxon>
        <taxon>Hyphomicrobiales</taxon>
        <taxon>Devosiaceae</taxon>
        <taxon>Devosia</taxon>
    </lineage>
</organism>
<name>A0A0F5QGN9_9HYPH</name>
<sequence>MIIRNLRDAPEHTADVADRIWQAWWRPAGAALEDVNAALADVVAAEAFPFTLVSVTEGVFSGTVTAVASDLDARPDLGPWIAALWVEPDCRGQGIAEALAAAALERLVELGYDLVYLCAKPKMRAYYATRGWQVQEQDVGTDGLDVFVRHLGTTASLAPMPSP</sequence>
<dbReference type="PROSITE" id="PS51186">
    <property type="entry name" value="GNAT"/>
    <property type="match status" value="1"/>
</dbReference>
<proteinExistence type="predicted"/>
<dbReference type="InterPro" id="IPR000182">
    <property type="entry name" value="GNAT_dom"/>
</dbReference>
<comment type="caution">
    <text evidence="2">The sequence shown here is derived from an EMBL/GenBank/DDBJ whole genome shotgun (WGS) entry which is preliminary data.</text>
</comment>
<evidence type="ECO:0000313" key="3">
    <source>
        <dbReference type="Proteomes" id="UP000033411"/>
    </source>
</evidence>
<feature type="domain" description="N-acetyltransferase" evidence="1">
    <location>
        <begin position="4"/>
        <end position="153"/>
    </location>
</feature>
<dbReference type="Proteomes" id="UP000033411">
    <property type="component" value="Unassembled WGS sequence"/>
</dbReference>
<dbReference type="STRING" id="1293439.WH87_04340"/>